<reference evidence="1" key="1">
    <citation type="submission" date="2022-01" db="EMBL/GenBank/DDBJ databases">
        <title>Novel bile acid biosynthetic pathways are enriched in the microbiome of centenarians.</title>
        <authorList>
            <person name="Sato Y."/>
            <person name="Atarashi K."/>
            <person name="Plichta R.D."/>
            <person name="Arai Y."/>
            <person name="Sasajima S."/>
            <person name="Kearney M.S."/>
            <person name="Suda W."/>
            <person name="Takeshita K."/>
            <person name="Sasaki T."/>
            <person name="Okamoto S."/>
            <person name="Skelly N.A."/>
            <person name="Okamura Y."/>
            <person name="Vlamakis H."/>
            <person name="Li Y."/>
            <person name="Tanoue T."/>
            <person name="Takei H."/>
            <person name="Nittono H."/>
            <person name="Narushima S."/>
            <person name="Irie J."/>
            <person name="Itoh H."/>
            <person name="Moriya K."/>
            <person name="Sugiura Y."/>
            <person name="Suematsu M."/>
            <person name="Moritoki N."/>
            <person name="Shibata S."/>
            <person name="Littman R.D."/>
            <person name="Fischbach A.M."/>
            <person name="Uwamino Y."/>
            <person name="Inoue T."/>
            <person name="Honda A."/>
            <person name="Hattori M."/>
            <person name="Murai T."/>
            <person name="Xavier J.R."/>
            <person name="Hirose N."/>
            <person name="Honda K."/>
        </authorList>
    </citation>
    <scope>NUCLEOTIDE SEQUENCE</scope>
    <source>
        <strain evidence="1">CE91-St55</strain>
    </source>
</reference>
<dbReference type="Gene3D" id="3.20.20.150">
    <property type="entry name" value="Divalent-metal-dependent TIM barrel enzymes"/>
    <property type="match status" value="1"/>
</dbReference>
<sequence>MKTGAQLYTVRLFTQTVPDFQETMRRVAEIGYRTVQLSAIGGAVTPQIARETADETGLEIVLTHSDLNRILTDTEQLIRDHETMGCKYIGIGSMPEKYRNPDWIKRFAADFKEPARMIKDAGMRLMYHNHAFEFEKTDGRYLLDYLLDDFAPDELGITLDTYWVQTAGGDVCQWIERLADRIPCVHLKDRGIVNGQEVMAPVMEGNMNFSAILKALEKTDCEYALVEQDTCQENPFVCLEKSWRNLTELGYR</sequence>
<dbReference type="PANTHER" id="PTHR12110">
    <property type="entry name" value="HYDROXYPYRUVATE ISOMERASE"/>
    <property type="match status" value="1"/>
</dbReference>
<dbReference type="InterPro" id="IPR036237">
    <property type="entry name" value="Xyl_isomerase-like_sf"/>
</dbReference>
<gene>
    <name evidence="1" type="ORF">CE91St55_20740</name>
</gene>
<organism evidence="1 2">
    <name type="scientific">Hungatella hathewayi</name>
    <dbReference type="NCBI Taxonomy" id="154046"/>
    <lineage>
        <taxon>Bacteria</taxon>
        <taxon>Bacillati</taxon>
        <taxon>Bacillota</taxon>
        <taxon>Clostridia</taxon>
        <taxon>Lachnospirales</taxon>
        <taxon>Lachnospiraceae</taxon>
        <taxon>Hungatella</taxon>
    </lineage>
</organism>
<dbReference type="GeneID" id="93151068"/>
<dbReference type="GO" id="GO:0016853">
    <property type="term" value="F:isomerase activity"/>
    <property type="evidence" value="ECO:0007669"/>
    <property type="project" value="UniProtKB-KW"/>
</dbReference>
<dbReference type="InterPro" id="IPR050312">
    <property type="entry name" value="IolE/XylAMocC-like"/>
</dbReference>
<accession>A0A413WU77</accession>
<dbReference type="Proteomes" id="UP001055091">
    <property type="component" value="Unassembled WGS sequence"/>
</dbReference>
<dbReference type="Pfam" id="PF01261">
    <property type="entry name" value="AP_endonuc_2"/>
    <property type="match status" value="1"/>
</dbReference>
<dbReference type="AlphaFoldDB" id="A0A413WU77"/>
<dbReference type="SUPFAM" id="SSF51658">
    <property type="entry name" value="Xylose isomerase-like"/>
    <property type="match status" value="1"/>
</dbReference>
<keyword evidence="1" id="KW-0413">Isomerase</keyword>
<dbReference type="RefSeq" id="WP_006774686.1">
    <property type="nucleotide sequence ID" value="NZ_BQNJ01000001.1"/>
</dbReference>
<dbReference type="PANTHER" id="PTHR12110:SF41">
    <property type="entry name" value="INOSOSE DEHYDRATASE"/>
    <property type="match status" value="1"/>
</dbReference>
<protein>
    <submittedName>
        <fullName evidence="1">Sugar phosphate isomerase</fullName>
    </submittedName>
</protein>
<comment type="caution">
    <text evidence="1">The sequence shown here is derived from an EMBL/GenBank/DDBJ whole genome shotgun (WGS) entry which is preliminary data.</text>
</comment>
<dbReference type="EMBL" id="BQNJ01000001">
    <property type="protein sequence ID" value="GKH00093.1"/>
    <property type="molecule type" value="Genomic_DNA"/>
</dbReference>
<evidence type="ECO:0000313" key="2">
    <source>
        <dbReference type="Proteomes" id="UP001055091"/>
    </source>
</evidence>
<dbReference type="InterPro" id="IPR013022">
    <property type="entry name" value="Xyl_isomerase-like_TIM-brl"/>
</dbReference>
<proteinExistence type="predicted"/>
<name>A0A413WU77_9FIRM</name>
<evidence type="ECO:0000313" key="1">
    <source>
        <dbReference type="EMBL" id="GKH00093.1"/>
    </source>
</evidence>